<dbReference type="FunCoup" id="Q6FVM1">
    <property type="interactions" value="805"/>
</dbReference>
<dbReference type="InParanoid" id="Q6FVM1"/>
<dbReference type="Proteomes" id="UP000002428">
    <property type="component" value="Chromosome E"/>
</dbReference>
<evidence type="ECO:0000313" key="5">
    <source>
        <dbReference type="CGD" id="CAL0128638"/>
    </source>
</evidence>
<dbReference type="GO" id="GO:0140311">
    <property type="term" value="F:protein sequestering activity"/>
    <property type="evidence" value="ECO:0007669"/>
    <property type="project" value="EnsemblFungi"/>
</dbReference>
<dbReference type="EMBL" id="CR380951">
    <property type="protein sequence ID" value="CAG58642.1"/>
    <property type="molecule type" value="Genomic_DNA"/>
</dbReference>
<dbReference type="InterPro" id="IPR008978">
    <property type="entry name" value="HSP20-like_chaperone"/>
</dbReference>
<keyword evidence="7" id="KW-1185">Reference proteome</keyword>
<dbReference type="KEGG" id="cgr:2887453"/>
<dbReference type="GO" id="GO:0007010">
    <property type="term" value="P:cytoskeleton organization"/>
    <property type="evidence" value="ECO:0007669"/>
    <property type="project" value="EnsemblFungi"/>
</dbReference>
<feature type="compositionally biased region" description="Acidic residues" evidence="3">
    <location>
        <begin position="362"/>
        <end position="372"/>
    </location>
</feature>
<dbReference type="CDD" id="cd06464">
    <property type="entry name" value="ACD_sHsps-like"/>
    <property type="match status" value="1"/>
</dbReference>
<feature type="region of interest" description="Disordered" evidence="3">
    <location>
        <begin position="144"/>
        <end position="240"/>
    </location>
</feature>
<dbReference type="InterPro" id="IPR002068">
    <property type="entry name" value="A-crystallin/Hsp20_dom"/>
</dbReference>
<feature type="compositionally biased region" description="Low complexity" evidence="3">
    <location>
        <begin position="149"/>
        <end position="166"/>
    </location>
</feature>
<feature type="region of interest" description="Disordered" evidence="3">
    <location>
        <begin position="75"/>
        <end position="123"/>
    </location>
</feature>
<feature type="domain" description="SHSP" evidence="4">
    <location>
        <begin position="242"/>
        <end position="361"/>
    </location>
</feature>
<gene>
    <name evidence="5 6" type="ordered locus">CAGL0E00803g</name>
</gene>
<protein>
    <recommendedName>
        <fullName evidence="4">SHSP domain-containing protein</fullName>
    </recommendedName>
</protein>
<evidence type="ECO:0000256" key="3">
    <source>
        <dbReference type="SAM" id="MobiDB-lite"/>
    </source>
</evidence>
<feature type="compositionally biased region" description="Acidic residues" evidence="3">
    <location>
        <begin position="79"/>
        <end position="99"/>
    </location>
</feature>
<proteinExistence type="inferred from homology"/>
<comment type="similarity">
    <text evidence="1 2">Belongs to the small heat shock protein (HSP20) family.</text>
</comment>
<evidence type="ECO:0000256" key="1">
    <source>
        <dbReference type="PROSITE-ProRule" id="PRU00285"/>
    </source>
</evidence>
<dbReference type="eggNOG" id="KOG0710">
    <property type="taxonomic scope" value="Eukaryota"/>
</dbReference>
<dbReference type="STRING" id="284593.Q6FVM1"/>
<feature type="compositionally biased region" description="Low complexity" evidence="3">
    <location>
        <begin position="180"/>
        <end position="195"/>
    </location>
</feature>
<dbReference type="Pfam" id="PF00011">
    <property type="entry name" value="HSP20"/>
    <property type="match status" value="1"/>
</dbReference>
<evidence type="ECO:0000259" key="4">
    <source>
        <dbReference type="PROSITE" id="PS01031"/>
    </source>
</evidence>
<feature type="region of interest" description="Disordered" evidence="3">
    <location>
        <begin position="356"/>
        <end position="379"/>
    </location>
</feature>
<dbReference type="VEuPathDB" id="FungiDB:CAGL0E00803g"/>
<organism evidence="6 7">
    <name type="scientific">Candida glabrata (strain ATCC 2001 / BCRC 20586 / JCM 3761 / NBRC 0622 / NRRL Y-65 / CBS 138)</name>
    <name type="common">Yeast</name>
    <name type="synonym">Nakaseomyces glabratus</name>
    <dbReference type="NCBI Taxonomy" id="284593"/>
    <lineage>
        <taxon>Eukaryota</taxon>
        <taxon>Fungi</taxon>
        <taxon>Dikarya</taxon>
        <taxon>Ascomycota</taxon>
        <taxon>Saccharomycotina</taxon>
        <taxon>Saccharomycetes</taxon>
        <taxon>Saccharomycetales</taxon>
        <taxon>Saccharomycetaceae</taxon>
        <taxon>Nakaseomyces</taxon>
    </lineage>
</organism>
<dbReference type="PROSITE" id="PS01031">
    <property type="entry name" value="SHSP"/>
    <property type="match status" value="1"/>
</dbReference>
<feature type="compositionally biased region" description="Polar residues" evidence="3">
    <location>
        <begin position="217"/>
        <end position="227"/>
    </location>
</feature>
<accession>Q6FVM1</accession>
<evidence type="ECO:0000313" key="6">
    <source>
        <dbReference type="EMBL" id="CAG58642.1"/>
    </source>
</evidence>
<evidence type="ECO:0000256" key="2">
    <source>
        <dbReference type="RuleBase" id="RU003616"/>
    </source>
</evidence>
<dbReference type="OMA" id="YYYNPEY"/>
<reference evidence="6 7" key="1">
    <citation type="journal article" date="2004" name="Nature">
        <title>Genome evolution in yeasts.</title>
        <authorList>
            <consortium name="Genolevures"/>
            <person name="Dujon B."/>
            <person name="Sherman D."/>
            <person name="Fischer G."/>
            <person name="Durrens P."/>
            <person name="Casaregola S."/>
            <person name="Lafontaine I."/>
            <person name="de Montigny J."/>
            <person name="Marck C."/>
            <person name="Neuveglise C."/>
            <person name="Talla E."/>
            <person name="Goffard N."/>
            <person name="Frangeul L."/>
            <person name="Aigle M."/>
            <person name="Anthouard V."/>
            <person name="Babour A."/>
            <person name="Barbe V."/>
            <person name="Barnay S."/>
            <person name="Blanchin S."/>
            <person name="Beckerich J.M."/>
            <person name="Beyne E."/>
            <person name="Bleykasten C."/>
            <person name="Boisrame A."/>
            <person name="Boyer J."/>
            <person name="Cattolico L."/>
            <person name="Confanioleri F."/>
            <person name="de Daruvar A."/>
            <person name="Despons L."/>
            <person name="Fabre E."/>
            <person name="Fairhead C."/>
            <person name="Ferry-Dumazet H."/>
            <person name="Groppi A."/>
            <person name="Hantraye F."/>
            <person name="Hennequin C."/>
            <person name="Jauniaux N."/>
            <person name="Joyet P."/>
            <person name="Kachouri R."/>
            <person name="Kerrest A."/>
            <person name="Koszul R."/>
            <person name="Lemaire M."/>
            <person name="Lesur I."/>
            <person name="Ma L."/>
            <person name="Muller H."/>
            <person name="Nicaud J.M."/>
            <person name="Nikolski M."/>
            <person name="Oztas S."/>
            <person name="Ozier-Kalogeropoulos O."/>
            <person name="Pellenz S."/>
            <person name="Potier S."/>
            <person name="Richard G.F."/>
            <person name="Straub M.L."/>
            <person name="Suleau A."/>
            <person name="Swennene D."/>
            <person name="Tekaia F."/>
            <person name="Wesolowski-Louvel M."/>
            <person name="Westhof E."/>
            <person name="Wirth B."/>
            <person name="Zeniou-Meyer M."/>
            <person name="Zivanovic I."/>
            <person name="Bolotin-Fukuhara M."/>
            <person name="Thierry A."/>
            <person name="Bouchier C."/>
            <person name="Caudron B."/>
            <person name="Scarpelli C."/>
            <person name="Gaillardin C."/>
            <person name="Weissenbach J."/>
            <person name="Wincker P."/>
            <person name="Souciet J.L."/>
        </authorList>
    </citation>
    <scope>NUCLEOTIDE SEQUENCE [LARGE SCALE GENOMIC DNA]</scope>
    <source>
        <strain evidence="7">ATCC 2001 / BCRC 20586 / JCM 3761 / NBRC 0622 / NRRL Y-65 / CBS 138</strain>
    </source>
</reference>
<dbReference type="HOGENOM" id="CLU_057192_0_0_1"/>
<sequence length="379" mass="42881">MSFYQPSLSLYDVLDALQAPRQRQPRAYGSYGSYAPYGTYGTHGTHGSSYPYGQRHPLHHVRSTPYYRFGNPYYYSPEYYEDEDEDEGDDVQDGDEDVEMGEKPSYYHDNSGKAARNAQEHEQQYQADNGLVDILNALLGGYPPMGSTVQLGPQGQQQRQQQQQQQEEPEVEEPQEPKQKPAAVQQPEPQAQETPQESKPHSESKPAQQPKLKKRASSSAFVHQQAPSPVPDPLQISKPETRLDLPFSPEVNLYDTEDTYHVVLALPGACSKAFRIDYHPSSHELLIKGNIEDKIGIDEKYLKITELKYGAFERTVKFPVLPRIKDESIKASYSNGLLHIKVPKILDGTEKPAPKKRITIEDVPDEELEFEENPNPVQA</sequence>
<dbReference type="CGD" id="CAL0128638">
    <property type="gene designation" value="CAGL0E00803g"/>
</dbReference>
<dbReference type="Gene3D" id="2.60.40.790">
    <property type="match status" value="1"/>
</dbReference>
<dbReference type="SUPFAM" id="SSF49764">
    <property type="entry name" value="HSP20-like chaperones"/>
    <property type="match status" value="1"/>
</dbReference>
<evidence type="ECO:0000313" key="7">
    <source>
        <dbReference type="Proteomes" id="UP000002428"/>
    </source>
</evidence>
<name>Q6FVM1_CANGA</name>
<dbReference type="AlphaFoldDB" id="Q6FVM1"/>